<evidence type="ECO:0000259" key="2">
    <source>
        <dbReference type="Pfam" id="PF13439"/>
    </source>
</evidence>
<evidence type="ECO:0000313" key="3">
    <source>
        <dbReference type="EMBL" id="RMA57992.1"/>
    </source>
</evidence>
<dbReference type="Gene3D" id="3.40.50.2000">
    <property type="entry name" value="Glycogen Phosphorylase B"/>
    <property type="match status" value="2"/>
</dbReference>
<dbReference type="SUPFAM" id="SSF53756">
    <property type="entry name" value="UDP-Glycosyltransferase/glycogen phosphorylase"/>
    <property type="match status" value="1"/>
</dbReference>
<dbReference type="InterPro" id="IPR001296">
    <property type="entry name" value="Glyco_trans_1"/>
</dbReference>
<sequence length="353" mass="39815">MRVLQLIDSLNAGGAERMAVGYANALSTQIEGSHLCVTREEGILKETVSPSVGYLFLNKKKTFDNGALLNLKNYIKENKITIIHAHTTSYFFAILLKLRYPSVKVIWHEHQGNRVKMQRKDNRALYFCSLFFSAIFTVNEELTLWCRKHLSTKKVEYIPNFVQQPSQVTAIDDRKEEIICVANLKAPKNHLNLLKAFNKVHLSHPNWKLILVGRKEEGSYLVELKNFISENNLNSVVNLLGERADVMELMNRASIGVLSSDNEGLPVALLEYGMCKLAVVTTDVGHCSKVINGYGKVVDAGNYDALANGIIDYITNDSKRKKDASEFYHHIEASYSVTSVLPKIISLYKEIAY</sequence>
<feature type="domain" description="Glycosyl transferase family 1" evidence="1">
    <location>
        <begin position="167"/>
        <end position="322"/>
    </location>
</feature>
<dbReference type="RefSeq" id="WP_121908332.1">
    <property type="nucleotide sequence ID" value="NZ_REFC01000014.1"/>
</dbReference>
<comment type="caution">
    <text evidence="3">The sequence shown here is derived from an EMBL/GenBank/DDBJ whole genome shotgun (WGS) entry which is preliminary data.</text>
</comment>
<dbReference type="GO" id="GO:0016757">
    <property type="term" value="F:glycosyltransferase activity"/>
    <property type="evidence" value="ECO:0007669"/>
    <property type="project" value="InterPro"/>
</dbReference>
<accession>A0A3L9YU50</accession>
<dbReference type="InterPro" id="IPR028098">
    <property type="entry name" value="Glyco_trans_4-like_N"/>
</dbReference>
<evidence type="ECO:0000259" key="1">
    <source>
        <dbReference type="Pfam" id="PF00534"/>
    </source>
</evidence>
<dbReference type="EMBL" id="REFC01000014">
    <property type="protein sequence ID" value="RMA57992.1"/>
    <property type="molecule type" value="Genomic_DNA"/>
</dbReference>
<dbReference type="OrthoDB" id="823685at2"/>
<name>A0A3L9YU50_9FLAO</name>
<evidence type="ECO:0000313" key="4">
    <source>
        <dbReference type="Proteomes" id="UP000271339"/>
    </source>
</evidence>
<reference evidence="3 4" key="1">
    <citation type="submission" date="2018-10" db="EMBL/GenBank/DDBJ databases">
        <title>Genomic Encyclopedia of Archaeal and Bacterial Type Strains, Phase II (KMG-II): from individual species to whole genera.</title>
        <authorList>
            <person name="Goeker M."/>
        </authorList>
    </citation>
    <scope>NUCLEOTIDE SEQUENCE [LARGE SCALE GENOMIC DNA]</scope>
    <source>
        <strain evidence="3 4">DSM 23424</strain>
    </source>
</reference>
<dbReference type="Pfam" id="PF13439">
    <property type="entry name" value="Glyco_transf_4"/>
    <property type="match status" value="1"/>
</dbReference>
<feature type="domain" description="Glycosyltransferase subfamily 4-like N-terminal" evidence="2">
    <location>
        <begin position="13"/>
        <end position="162"/>
    </location>
</feature>
<protein>
    <submittedName>
        <fullName evidence="3">Glycosyltransferase involved in cell wall biosynthesis</fullName>
    </submittedName>
</protein>
<dbReference type="Pfam" id="PF00534">
    <property type="entry name" value="Glycos_transf_1"/>
    <property type="match status" value="1"/>
</dbReference>
<proteinExistence type="predicted"/>
<gene>
    <name evidence="3" type="ORF">BXY75_2800</name>
</gene>
<dbReference type="Proteomes" id="UP000271339">
    <property type="component" value="Unassembled WGS sequence"/>
</dbReference>
<dbReference type="PANTHER" id="PTHR12526">
    <property type="entry name" value="GLYCOSYLTRANSFERASE"/>
    <property type="match status" value="1"/>
</dbReference>
<dbReference type="PANTHER" id="PTHR12526:SF630">
    <property type="entry name" value="GLYCOSYLTRANSFERASE"/>
    <property type="match status" value="1"/>
</dbReference>
<organism evidence="3 4">
    <name type="scientific">Ulvibacter antarcticus</name>
    <dbReference type="NCBI Taxonomy" id="442714"/>
    <lineage>
        <taxon>Bacteria</taxon>
        <taxon>Pseudomonadati</taxon>
        <taxon>Bacteroidota</taxon>
        <taxon>Flavobacteriia</taxon>
        <taxon>Flavobacteriales</taxon>
        <taxon>Flavobacteriaceae</taxon>
        <taxon>Ulvibacter</taxon>
    </lineage>
</organism>
<keyword evidence="4" id="KW-1185">Reference proteome</keyword>
<keyword evidence="3" id="KW-0808">Transferase</keyword>
<dbReference type="AlphaFoldDB" id="A0A3L9YU50"/>